<dbReference type="Gene3D" id="2.60.120.10">
    <property type="entry name" value="Jelly Rolls"/>
    <property type="match status" value="1"/>
</dbReference>
<accession>A0ABS5IVP7</accession>
<dbReference type="InterPro" id="IPR000595">
    <property type="entry name" value="cNMP-bd_dom"/>
</dbReference>
<comment type="caution">
    <text evidence="2">The sequence shown here is derived from an EMBL/GenBank/DDBJ whole genome shotgun (WGS) entry which is preliminary data.</text>
</comment>
<dbReference type="Pfam" id="PF00027">
    <property type="entry name" value="cNMP_binding"/>
    <property type="match status" value="1"/>
</dbReference>
<proteinExistence type="predicted"/>
<reference evidence="2 3" key="1">
    <citation type="submission" date="2021-04" db="EMBL/GenBank/DDBJ databases">
        <title>Chitinophaga sp. nov., isolated from the rhizosphere soil.</title>
        <authorList>
            <person name="He S."/>
        </authorList>
    </citation>
    <scope>NUCLEOTIDE SEQUENCE [LARGE SCALE GENOMIC DNA]</scope>
    <source>
        <strain evidence="2 3">2R12</strain>
    </source>
</reference>
<dbReference type="InterPro" id="IPR014710">
    <property type="entry name" value="RmlC-like_jellyroll"/>
</dbReference>
<protein>
    <submittedName>
        <fullName evidence="2">Crp/Fnr family transcriptional regulator</fullName>
    </submittedName>
</protein>
<gene>
    <name evidence="2" type="ORF">KE626_03180</name>
</gene>
<dbReference type="CDD" id="cd00038">
    <property type="entry name" value="CAP_ED"/>
    <property type="match status" value="1"/>
</dbReference>
<feature type="domain" description="Cyclic nucleotide-binding" evidence="1">
    <location>
        <begin position="14"/>
        <end position="90"/>
    </location>
</feature>
<organism evidence="2 3">
    <name type="scientific">Chitinophaga hostae</name>
    <dbReference type="NCBI Taxonomy" id="2831022"/>
    <lineage>
        <taxon>Bacteria</taxon>
        <taxon>Pseudomonadati</taxon>
        <taxon>Bacteroidota</taxon>
        <taxon>Chitinophagia</taxon>
        <taxon>Chitinophagales</taxon>
        <taxon>Chitinophagaceae</taxon>
        <taxon>Chitinophaga</taxon>
    </lineage>
</organism>
<dbReference type="EMBL" id="JAGTXB010000001">
    <property type="protein sequence ID" value="MBS0026307.1"/>
    <property type="molecule type" value="Genomic_DNA"/>
</dbReference>
<evidence type="ECO:0000259" key="1">
    <source>
        <dbReference type="PROSITE" id="PS50042"/>
    </source>
</evidence>
<dbReference type="InterPro" id="IPR018490">
    <property type="entry name" value="cNMP-bd_dom_sf"/>
</dbReference>
<evidence type="ECO:0000313" key="2">
    <source>
        <dbReference type="EMBL" id="MBS0026307.1"/>
    </source>
</evidence>
<sequence length="191" mass="22376">MKSTPQYLPESLSHIAPLAPDAMTLLLESAQTEMVKKGDYLLHEGQQCQYIWFIESGACRAFYDNGTRETNTDFFFENTFVTNMNSLRNSISSDYNIQAMEAAALWRWHKKTIFHLYELSPEIAAFGRQWLEYLLIEQEKHTSWLKKFTPEEKYKSILNDAPQLLQRVSLTHLSSYLGISRETLSRIRRRL</sequence>
<dbReference type="SUPFAM" id="SSF51206">
    <property type="entry name" value="cAMP-binding domain-like"/>
    <property type="match status" value="1"/>
</dbReference>
<evidence type="ECO:0000313" key="3">
    <source>
        <dbReference type="Proteomes" id="UP000676386"/>
    </source>
</evidence>
<name>A0ABS5IVP7_9BACT</name>
<dbReference type="RefSeq" id="WP_211971426.1">
    <property type="nucleotide sequence ID" value="NZ_CBFHAM010000005.1"/>
</dbReference>
<dbReference type="Proteomes" id="UP000676386">
    <property type="component" value="Unassembled WGS sequence"/>
</dbReference>
<dbReference type="PROSITE" id="PS50042">
    <property type="entry name" value="CNMP_BINDING_3"/>
    <property type="match status" value="1"/>
</dbReference>
<keyword evidence="3" id="KW-1185">Reference proteome</keyword>